<dbReference type="Pfam" id="PF18939">
    <property type="entry name" value="DUF5686"/>
    <property type="match status" value="1"/>
</dbReference>
<evidence type="ECO:0000313" key="2">
    <source>
        <dbReference type="Proteomes" id="UP000237662"/>
    </source>
</evidence>
<keyword evidence="2" id="KW-1185">Reference proteome</keyword>
<dbReference type="SUPFAM" id="SSF49464">
    <property type="entry name" value="Carboxypeptidase regulatory domain-like"/>
    <property type="match status" value="1"/>
</dbReference>
<evidence type="ECO:0000313" key="1">
    <source>
        <dbReference type="EMBL" id="PPK86464.1"/>
    </source>
</evidence>
<dbReference type="InterPro" id="IPR043741">
    <property type="entry name" value="DUF5686"/>
</dbReference>
<gene>
    <name evidence="1" type="ORF">CLV84_3392</name>
</gene>
<dbReference type="Pfam" id="PF13715">
    <property type="entry name" value="CarbopepD_reg_2"/>
    <property type="match status" value="1"/>
</dbReference>
<dbReference type="OrthoDB" id="983143at2"/>
<keyword evidence="1" id="KW-0121">Carboxypeptidase</keyword>
<sequence>MVCSVLVAQSVRGVVRNEFDEPVPFANVFVRQTGSGTVTGDAGEYELNFRIDGEYELTFSSLGYESRTITLVVRLEPQTYDVRLLTSGVELEQITVSAAGRDPAYAIIREMIARKDANAGSIGSYQTEVYVKAVEKVEDLGGKVSPQLETTAPAPPSPFSDLPSVAPGELLDRLNMVEMKLILSHALPRHYKEERIAYESYGDTRGLYVPVFAETDFNFYRNLISLPGISLAPVISPLSQTSVLTYAFKLLDSDVDDGQVVYRIQVTPRKEGNSTVSGILHVNAADYSINRLDFTLPAGGLLIADRFRITQRYDRTEDGRWYVGEQVFDYTSRQGKKKTFHGTTTLSYTDYTPDVTFPDKFFGNEVAVTTAEAYVRDSTYWNRGRTVALTEEEKRMVYLRDSVKAVVTSPAYRDSMERLYNRITLLELALDGVGFRDYRKQRQWYVGPVTDLIDLSPVGGWRVGPYLSTYRRLPNGKEINLSGTFSLGLKNMDLQGKVFGWHRYDPFHLGDVSFWIGREFEAFNPNDAYLNQLKASNYYLKEMADIGSHRELLNGLYVQVHASLADRRPITGLETGSILDEIITDEDAPVDFERYQAFVSDLSVRYTPAQRYLREPTRKVVLGSDWPTFGLTYRRGWSTVLSSDIRFDYLQFSIDQQFNLGALGQSSYRLVGGTFTNTEDLRFVDIRRFRESDPLLLSDPLQTFQALNSSIATSGPHLEFHYLHHFSGALINNIPLLKKTRIQTVVGAGALYLQQDGYRYQELLAGIERVFKVGARRRLRVGLYGVTADDTISSSEVTYKVSFDLIDVWNKDFRF</sequence>
<comment type="caution">
    <text evidence="1">The sequence shown here is derived from an EMBL/GenBank/DDBJ whole genome shotgun (WGS) entry which is preliminary data.</text>
</comment>
<proteinExistence type="predicted"/>
<dbReference type="GO" id="GO:0004180">
    <property type="term" value="F:carboxypeptidase activity"/>
    <property type="evidence" value="ECO:0007669"/>
    <property type="project" value="UniProtKB-KW"/>
</dbReference>
<accession>A0A2S6I5M0</accession>
<keyword evidence="1" id="KW-0645">Protease</keyword>
<name>A0A2S6I5M0_9BACT</name>
<dbReference type="InterPro" id="IPR008969">
    <property type="entry name" value="CarboxyPept-like_regulatory"/>
</dbReference>
<dbReference type="EMBL" id="PTJC01000006">
    <property type="protein sequence ID" value="PPK86464.1"/>
    <property type="molecule type" value="Genomic_DNA"/>
</dbReference>
<dbReference type="Gene3D" id="2.60.40.1120">
    <property type="entry name" value="Carboxypeptidase-like, regulatory domain"/>
    <property type="match status" value="1"/>
</dbReference>
<dbReference type="AlphaFoldDB" id="A0A2S6I5M0"/>
<dbReference type="Proteomes" id="UP000237662">
    <property type="component" value="Unassembled WGS sequence"/>
</dbReference>
<organism evidence="1 2">
    <name type="scientific">Neolewinella xylanilytica</name>
    <dbReference type="NCBI Taxonomy" id="1514080"/>
    <lineage>
        <taxon>Bacteria</taxon>
        <taxon>Pseudomonadati</taxon>
        <taxon>Bacteroidota</taxon>
        <taxon>Saprospiria</taxon>
        <taxon>Saprospirales</taxon>
        <taxon>Lewinellaceae</taxon>
        <taxon>Neolewinella</taxon>
    </lineage>
</organism>
<reference evidence="1 2" key="1">
    <citation type="submission" date="2018-02" db="EMBL/GenBank/DDBJ databases">
        <title>Genomic Encyclopedia of Archaeal and Bacterial Type Strains, Phase II (KMG-II): from individual species to whole genera.</title>
        <authorList>
            <person name="Goeker M."/>
        </authorList>
    </citation>
    <scope>NUCLEOTIDE SEQUENCE [LARGE SCALE GENOMIC DNA]</scope>
    <source>
        <strain evidence="1 2">DSM 29526</strain>
    </source>
</reference>
<dbReference type="RefSeq" id="WP_104420894.1">
    <property type="nucleotide sequence ID" value="NZ_PTJC01000006.1"/>
</dbReference>
<protein>
    <submittedName>
        <fullName evidence="1">Carboxypeptidase-like protein</fullName>
    </submittedName>
</protein>
<keyword evidence="1" id="KW-0378">Hydrolase</keyword>
<dbReference type="Gene3D" id="2.50.20.10">
    <property type="entry name" value="Lipoprotein localisation LolA/LolB/LppX"/>
    <property type="match status" value="1"/>
</dbReference>